<feature type="domain" description="RNA polymerase sigma factor 54 core-binding" evidence="10">
    <location>
        <begin position="96"/>
        <end position="280"/>
    </location>
</feature>
<keyword evidence="3" id="KW-0808">Transferase</keyword>
<keyword evidence="7" id="KW-0238">DNA-binding</keyword>
<dbReference type="Pfam" id="PF04552">
    <property type="entry name" value="Sigma54_DBD"/>
    <property type="match status" value="1"/>
</dbReference>
<accession>A0A9D1KFD0</accession>
<keyword evidence="5" id="KW-0805">Transcription regulation</keyword>
<comment type="caution">
    <text evidence="11">The sequence shown here is derived from an EMBL/GenBank/DDBJ whole genome shotgun (WGS) entry which is preliminary data.</text>
</comment>
<gene>
    <name evidence="11" type="ORF">IAB60_05725</name>
</gene>
<dbReference type="GO" id="GO:0006352">
    <property type="term" value="P:DNA-templated transcription initiation"/>
    <property type="evidence" value="ECO:0007669"/>
    <property type="project" value="InterPro"/>
</dbReference>
<evidence type="ECO:0000313" key="11">
    <source>
        <dbReference type="EMBL" id="HIT41590.1"/>
    </source>
</evidence>
<evidence type="ECO:0000256" key="5">
    <source>
        <dbReference type="ARBA" id="ARBA00023015"/>
    </source>
</evidence>
<evidence type="ECO:0000256" key="4">
    <source>
        <dbReference type="ARBA" id="ARBA00022695"/>
    </source>
</evidence>
<evidence type="ECO:0000256" key="6">
    <source>
        <dbReference type="ARBA" id="ARBA00023082"/>
    </source>
</evidence>
<organism evidence="11 12">
    <name type="scientific">Candidatus Caccovicinus merdipullorum</name>
    <dbReference type="NCBI Taxonomy" id="2840724"/>
    <lineage>
        <taxon>Bacteria</taxon>
        <taxon>Bacillati</taxon>
        <taxon>Bacillota</taxon>
        <taxon>Clostridia</taxon>
        <taxon>Eubacteriales</taxon>
        <taxon>Candidatus Caccovicinus</taxon>
    </lineage>
</organism>
<dbReference type="AlphaFoldDB" id="A0A9D1KFD0"/>
<keyword evidence="2" id="KW-0240">DNA-directed RNA polymerase</keyword>
<proteinExistence type="inferred from homology"/>
<dbReference type="InterPro" id="IPR007046">
    <property type="entry name" value="RNA_pol_sigma_54_core-bd"/>
</dbReference>
<comment type="similarity">
    <text evidence="1">Belongs to the sigma-54 factor family.</text>
</comment>
<evidence type="ECO:0000259" key="10">
    <source>
        <dbReference type="Pfam" id="PF04963"/>
    </source>
</evidence>
<keyword evidence="4" id="KW-0548">Nucleotidyltransferase</keyword>
<sequence>MGIELKTEQAQKVSQDTIRQLNLLQMSAQELTDYMNAFSLENPVVELEGGEPENKEQDRLRKLEWLSELDEQNRVYYERDREDTDESEISNMGKREEETLADSLMLQLLGGPYSPRQMEIFKYIAESLDKSGYFTDSVRDTAVYLNVSQAEVGECLDIMKTLEPAGVCAGGLSECLYLQLERQEEEDELAVEKAIAKDYLELLGKDQLSDIGTALNQPLERIKEAKKRIQDLNPRPAAGFGNGERAEYVAPDVTIVKLEGYFEILVNQYSLPQLRVNQDYLRLLKSGECDPEVSGYLTENIRQVKQVRECIARRNSILAQLTRFLAERQSSFFQYGKGNLKPLGLQEAAAALEVQESVISCCVKNKYLQCCWGVFPMEYFFTKEAAEAEAPFKKE</sequence>
<keyword evidence="8" id="KW-0804">Transcription</keyword>
<dbReference type="PROSITE" id="PS50044">
    <property type="entry name" value="SIGMA54_3"/>
    <property type="match status" value="1"/>
</dbReference>
<evidence type="ECO:0000313" key="12">
    <source>
        <dbReference type="Proteomes" id="UP000886860"/>
    </source>
</evidence>
<evidence type="ECO:0000256" key="7">
    <source>
        <dbReference type="ARBA" id="ARBA00023125"/>
    </source>
</evidence>
<dbReference type="PANTHER" id="PTHR32248">
    <property type="entry name" value="RNA POLYMERASE SIGMA-54 FACTOR"/>
    <property type="match status" value="1"/>
</dbReference>
<dbReference type="InterPro" id="IPR038709">
    <property type="entry name" value="RpoN_core-bd_sf"/>
</dbReference>
<evidence type="ECO:0000256" key="1">
    <source>
        <dbReference type="ARBA" id="ARBA00008798"/>
    </source>
</evidence>
<dbReference type="PANTHER" id="PTHR32248:SF4">
    <property type="entry name" value="RNA POLYMERASE SIGMA-54 FACTOR"/>
    <property type="match status" value="1"/>
</dbReference>
<name>A0A9D1KFD0_9FIRM</name>
<dbReference type="Pfam" id="PF04963">
    <property type="entry name" value="Sigma54_CBD"/>
    <property type="match status" value="1"/>
</dbReference>
<dbReference type="GO" id="GO:0016987">
    <property type="term" value="F:sigma factor activity"/>
    <property type="evidence" value="ECO:0007669"/>
    <property type="project" value="UniProtKB-KW"/>
</dbReference>
<dbReference type="InterPro" id="IPR007634">
    <property type="entry name" value="RNA_pol_sigma_54_DNA-bd"/>
</dbReference>
<evidence type="ECO:0000256" key="2">
    <source>
        <dbReference type="ARBA" id="ARBA00022478"/>
    </source>
</evidence>
<dbReference type="GO" id="GO:0001216">
    <property type="term" value="F:DNA-binding transcription activator activity"/>
    <property type="evidence" value="ECO:0007669"/>
    <property type="project" value="InterPro"/>
</dbReference>
<dbReference type="GO" id="GO:0000428">
    <property type="term" value="C:DNA-directed RNA polymerase complex"/>
    <property type="evidence" value="ECO:0007669"/>
    <property type="project" value="UniProtKB-KW"/>
</dbReference>
<evidence type="ECO:0008006" key="13">
    <source>
        <dbReference type="Google" id="ProtNLM"/>
    </source>
</evidence>
<dbReference type="Proteomes" id="UP000886860">
    <property type="component" value="Unassembled WGS sequence"/>
</dbReference>
<protein>
    <recommendedName>
        <fullName evidence="13">RNA polymerase sigma-54 factor</fullName>
    </recommendedName>
</protein>
<keyword evidence="6" id="KW-0731">Sigma factor</keyword>
<dbReference type="EMBL" id="DVKS01000096">
    <property type="protein sequence ID" value="HIT41590.1"/>
    <property type="molecule type" value="Genomic_DNA"/>
</dbReference>
<dbReference type="PRINTS" id="PR00045">
    <property type="entry name" value="SIGMA54FCT"/>
</dbReference>
<reference evidence="11" key="2">
    <citation type="journal article" date="2021" name="PeerJ">
        <title>Extensive microbial diversity within the chicken gut microbiome revealed by metagenomics and culture.</title>
        <authorList>
            <person name="Gilroy R."/>
            <person name="Ravi A."/>
            <person name="Getino M."/>
            <person name="Pursley I."/>
            <person name="Horton D.L."/>
            <person name="Alikhan N.F."/>
            <person name="Baker D."/>
            <person name="Gharbi K."/>
            <person name="Hall N."/>
            <person name="Watson M."/>
            <person name="Adriaenssens E.M."/>
            <person name="Foster-Nyarko E."/>
            <person name="Jarju S."/>
            <person name="Secka A."/>
            <person name="Antonio M."/>
            <person name="Oren A."/>
            <person name="Chaudhuri R.R."/>
            <person name="La Ragione R."/>
            <person name="Hildebrand F."/>
            <person name="Pallen M.J."/>
        </authorList>
    </citation>
    <scope>NUCLEOTIDE SEQUENCE</scope>
    <source>
        <strain evidence="11">CHK123-3438</strain>
    </source>
</reference>
<dbReference type="PIRSF" id="PIRSF000774">
    <property type="entry name" value="RpoN"/>
    <property type="match status" value="1"/>
</dbReference>
<reference evidence="11" key="1">
    <citation type="submission" date="2020-10" db="EMBL/GenBank/DDBJ databases">
        <authorList>
            <person name="Gilroy R."/>
        </authorList>
    </citation>
    <scope>NUCLEOTIDE SEQUENCE</scope>
    <source>
        <strain evidence="11">CHK123-3438</strain>
    </source>
</reference>
<dbReference type="GO" id="GO:0016779">
    <property type="term" value="F:nucleotidyltransferase activity"/>
    <property type="evidence" value="ECO:0007669"/>
    <property type="project" value="UniProtKB-KW"/>
</dbReference>
<feature type="domain" description="RNA polymerase sigma factor 54 DNA-binding" evidence="9">
    <location>
        <begin position="296"/>
        <end position="389"/>
    </location>
</feature>
<dbReference type="Pfam" id="PF00309">
    <property type="entry name" value="Sigma54_AID"/>
    <property type="match status" value="1"/>
</dbReference>
<dbReference type="GO" id="GO:0003677">
    <property type="term" value="F:DNA binding"/>
    <property type="evidence" value="ECO:0007669"/>
    <property type="project" value="UniProtKB-KW"/>
</dbReference>
<evidence type="ECO:0000256" key="3">
    <source>
        <dbReference type="ARBA" id="ARBA00022679"/>
    </source>
</evidence>
<dbReference type="Gene3D" id="1.10.10.1330">
    <property type="entry name" value="RNA polymerase sigma-54 factor, core-binding domain"/>
    <property type="match status" value="1"/>
</dbReference>
<evidence type="ECO:0000256" key="8">
    <source>
        <dbReference type="ARBA" id="ARBA00023163"/>
    </source>
</evidence>
<dbReference type="InterPro" id="IPR000394">
    <property type="entry name" value="RNA_pol_sigma_54"/>
</dbReference>
<evidence type="ECO:0000259" key="9">
    <source>
        <dbReference type="Pfam" id="PF04552"/>
    </source>
</evidence>